<evidence type="ECO:0000256" key="3">
    <source>
        <dbReference type="ARBA" id="ARBA00022692"/>
    </source>
</evidence>
<evidence type="ECO:0000256" key="8">
    <source>
        <dbReference type="SAM" id="MobiDB-lite"/>
    </source>
</evidence>
<keyword evidence="2" id="KW-0813">Transport</keyword>
<comment type="caution">
    <text evidence="9">The sequence shown here is derived from an EMBL/GenBank/DDBJ whole genome shotgun (WGS) entry which is preliminary data.</text>
</comment>
<dbReference type="EMBL" id="CAJC01000073">
    <property type="protein sequence ID" value="CCI52370.1"/>
    <property type="molecule type" value="Genomic_DNA"/>
</dbReference>
<evidence type="ECO:0008006" key="11">
    <source>
        <dbReference type="Google" id="ProtNLM"/>
    </source>
</evidence>
<evidence type="ECO:0000256" key="5">
    <source>
        <dbReference type="ARBA" id="ARBA00022989"/>
    </source>
</evidence>
<feature type="compositionally biased region" description="Basic and acidic residues" evidence="8">
    <location>
        <begin position="134"/>
        <end position="145"/>
    </location>
</feature>
<dbReference type="AlphaFoldDB" id="A0A077M962"/>
<feature type="region of interest" description="Disordered" evidence="8">
    <location>
        <begin position="86"/>
        <end position="157"/>
    </location>
</feature>
<keyword evidence="4" id="KW-0653">Protein transport</keyword>
<evidence type="ECO:0000256" key="2">
    <source>
        <dbReference type="ARBA" id="ARBA00022448"/>
    </source>
</evidence>
<evidence type="ECO:0000256" key="6">
    <source>
        <dbReference type="ARBA" id="ARBA00023010"/>
    </source>
</evidence>
<organism evidence="9 10">
    <name type="scientific">Nostocoides jenkinsii Ben 74</name>
    <dbReference type="NCBI Taxonomy" id="1193518"/>
    <lineage>
        <taxon>Bacteria</taxon>
        <taxon>Bacillati</taxon>
        <taxon>Actinomycetota</taxon>
        <taxon>Actinomycetes</taxon>
        <taxon>Micrococcales</taxon>
        <taxon>Intrasporangiaceae</taxon>
        <taxon>Nostocoides</taxon>
    </lineage>
</organism>
<feature type="compositionally biased region" description="Low complexity" evidence="8">
    <location>
        <begin position="123"/>
        <end position="133"/>
    </location>
</feature>
<feature type="compositionally biased region" description="Polar residues" evidence="8">
    <location>
        <begin position="94"/>
        <end position="104"/>
    </location>
</feature>
<feature type="compositionally biased region" description="Basic and acidic residues" evidence="8">
    <location>
        <begin position="106"/>
        <end position="117"/>
    </location>
</feature>
<keyword evidence="3" id="KW-0812">Transmembrane</keyword>
<evidence type="ECO:0000256" key="1">
    <source>
        <dbReference type="ARBA" id="ARBA00004167"/>
    </source>
</evidence>
<dbReference type="GO" id="GO:0015031">
    <property type="term" value="P:protein transport"/>
    <property type="evidence" value="ECO:0007669"/>
    <property type="project" value="UniProtKB-KW"/>
</dbReference>
<sequence>MLMDWSEWVVVFVLIMVIIGPQRMPEYAAKLARGIRSFRIMADGAKAQLKEQMGPEFDDINWRQYDPRLYDPRKIVRDALSEPLNDAWGPMSEEINSMRNSTRQLARGEDLTGHEGQGDSWADDGFGTDADFASPRKDHPNDGDYAHAGVPFDAEAT</sequence>
<name>A0A077M962_9MICO</name>
<dbReference type="Gene3D" id="1.20.5.3310">
    <property type="match status" value="1"/>
</dbReference>
<dbReference type="Pfam" id="PF02416">
    <property type="entry name" value="TatA_B_E"/>
    <property type="match status" value="1"/>
</dbReference>
<dbReference type="STRING" id="1193518.BN13_1640004"/>
<dbReference type="GO" id="GO:0016020">
    <property type="term" value="C:membrane"/>
    <property type="evidence" value="ECO:0007669"/>
    <property type="project" value="UniProtKB-ARBA"/>
</dbReference>
<keyword evidence="7" id="KW-0472">Membrane</keyword>
<keyword evidence="6" id="KW-0811">Translocation</keyword>
<accession>A0A077M962</accession>
<reference evidence="9 10" key="1">
    <citation type="journal article" date="2013" name="ISME J.">
        <title>A metabolic model for members of the genus Tetrasphaera involved in enhanced biological phosphorus removal.</title>
        <authorList>
            <person name="Kristiansen R."/>
            <person name="Nguyen H.T.T."/>
            <person name="Saunders A.M."/>
            <person name="Nielsen J.L."/>
            <person name="Wimmer R."/>
            <person name="Le V.Q."/>
            <person name="McIlroy S.J."/>
            <person name="Petrovski S."/>
            <person name="Seviour R.J."/>
            <person name="Calteau A."/>
            <person name="Nielsen K.L."/>
            <person name="Nielsen P.H."/>
        </authorList>
    </citation>
    <scope>NUCLEOTIDE SEQUENCE [LARGE SCALE GENOMIC DNA]</scope>
    <source>
        <strain evidence="9 10">Ben 74</strain>
    </source>
</reference>
<protein>
    <recommendedName>
        <fullName evidence="11">Sec-independent protein translocase protein TatB</fullName>
    </recommendedName>
</protein>
<proteinExistence type="predicted"/>
<comment type="subcellular location">
    <subcellularLocation>
        <location evidence="1">Membrane</location>
        <topology evidence="1">Single-pass membrane protein</topology>
    </subcellularLocation>
</comment>
<dbReference type="InterPro" id="IPR003369">
    <property type="entry name" value="TatA/B/E"/>
</dbReference>
<evidence type="ECO:0000313" key="10">
    <source>
        <dbReference type="Proteomes" id="UP000035720"/>
    </source>
</evidence>
<keyword evidence="10" id="KW-1185">Reference proteome</keyword>
<dbReference type="Proteomes" id="UP000035720">
    <property type="component" value="Unassembled WGS sequence"/>
</dbReference>
<evidence type="ECO:0000313" key="9">
    <source>
        <dbReference type="EMBL" id="CCI52370.1"/>
    </source>
</evidence>
<gene>
    <name evidence="9" type="ORF">BN13_1640004</name>
</gene>
<keyword evidence="5" id="KW-1133">Transmembrane helix</keyword>
<evidence type="ECO:0000256" key="4">
    <source>
        <dbReference type="ARBA" id="ARBA00022927"/>
    </source>
</evidence>
<evidence type="ECO:0000256" key="7">
    <source>
        <dbReference type="ARBA" id="ARBA00023136"/>
    </source>
</evidence>
<dbReference type="RefSeq" id="WP_235434104.1">
    <property type="nucleotide sequence ID" value="NZ_HF571038.1"/>
</dbReference>